<gene>
    <name evidence="9" type="ORF">GNF76_27640</name>
</gene>
<keyword evidence="10" id="KW-1185">Reference proteome</keyword>
<dbReference type="Gene3D" id="1.10.3720.10">
    <property type="entry name" value="MetI-like"/>
    <property type="match status" value="1"/>
</dbReference>
<feature type="transmembrane region" description="Helical" evidence="7">
    <location>
        <begin position="221"/>
        <end position="244"/>
    </location>
</feature>
<dbReference type="PROSITE" id="PS50928">
    <property type="entry name" value="ABC_TM1"/>
    <property type="match status" value="1"/>
</dbReference>
<evidence type="ECO:0000313" key="10">
    <source>
        <dbReference type="Proteomes" id="UP000438196"/>
    </source>
</evidence>
<reference evidence="9 10" key="1">
    <citation type="submission" date="2019-11" db="EMBL/GenBank/DDBJ databases">
        <title>Pseudomonas karstica sp. nov. and Pseudomonas spelaei sp. nov. from karst caves.</title>
        <authorList>
            <person name="Zeman M."/>
        </authorList>
    </citation>
    <scope>NUCLEOTIDE SEQUENCE [LARGE SCALE GENOMIC DNA]</scope>
    <source>
        <strain evidence="9 10">CCM 7893</strain>
    </source>
</reference>
<sequence length="299" mass="32070">MTTPVTVPLPVPLAQRPTLHARLAYLAYQVRRSPLTIAGLTITLIVLICMAFAPWLSSHDPNALNLAQRLAAPSAEHWFGTDEVGRDLFSRVLHGSRQSVGVGLFVAFASCLAGGLLGCLSGIIGGRFDGLIMRLMDIMLSVPSLVLIMALAAALGPSLFNAMLAITVVRIPFYVRLARGQALSIRQMGYVKASQTFGAGRWHIVSWHVGRNAMPPLLVQLSLDIGSAILMASALGFIGLGAQQPTAEWGAMVATGRNFILDNWWYSTFPGLAILITATGFNLLGDGVRDLLDPRQQGK</sequence>
<dbReference type="AlphaFoldDB" id="A0A6I3WCY7"/>
<feature type="transmembrane region" description="Helical" evidence="7">
    <location>
        <begin position="264"/>
        <end position="285"/>
    </location>
</feature>
<comment type="similarity">
    <text evidence="7">Belongs to the binding-protein-dependent transport system permease family.</text>
</comment>
<dbReference type="NCBIfam" id="NF007376">
    <property type="entry name" value="PRK09881.1"/>
    <property type="match status" value="1"/>
</dbReference>
<dbReference type="InterPro" id="IPR035906">
    <property type="entry name" value="MetI-like_sf"/>
</dbReference>
<dbReference type="Pfam" id="PF12911">
    <property type="entry name" value="OppC_N"/>
    <property type="match status" value="1"/>
</dbReference>
<keyword evidence="6 7" id="KW-0472">Membrane</keyword>
<proteinExistence type="inferred from homology"/>
<evidence type="ECO:0000256" key="2">
    <source>
        <dbReference type="ARBA" id="ARBA00022448"/>
    </source>
</evidence>
<evidence type="ECO:0000256" key="7">
    <source>
        <dbReference type="RuleBase" id="RU363032"/>
    </source>
</evidence>
<protein>
    <submittedName>
        <fullName evidence="9">D,D-dipeptide ABC transporter permease</fullName>
    </submittedName>
</protein>
<dbReference type="Pfam" id="PF00528">
    <property type="entry name" value="BPD_transp_1"/>
    <property type="match status" value="1"/>
</dbReference>
<evidence type="ECO:0000256" key="5">
    <source>
        <dbReference type="ARBA" id="ARBA00022989"/>
    </source>
</evidence>
<accession>A0A6I3WCY7</accession>
<keyword evidence="2 7" id="KW-0813">Transport</keyword>
<dbReference type="RefSeq" id="WP_155586230.1">
    <property type="nucleotide sequence ID" value="NZ_JBHSTH010000042.1"/>
</dbReference>
<feature type="transmembrane region" description="Helical" evidence="7">
    <location>
        <begin position="35"/>
        <end position="56"/>
    </location>
</feature>
<dbReference type="InterPro" id="IPR025966">
    <property type="entry name" value="OppC_N"/>
</dbReference>
<dbReference type="OrthoDB" id="9805884at2"/>
<dbReference type="PANTHER" id="PTHR43386">
    <property type="entry name" value="OLIGOPEPTIDE TRANSPORT SYSTEM PERMEASE PROTEIN APPC"/>
    <property type="match status" value="1"/>
</dbReference>
<keyword evidence="3" id="KW-1003">Cell membrane</keyword>
<organism evidence="9 10">
    <name type="scientific">Pseudomonas spelaei</name>
    <dbReference type="NCBI Taxonomy" id="1055469"/>
    <lineage>
        <taxon>Bacteria</taxon>
        <taxon>Pseudomonadati</taxon>
        <taxon>Pseudomonadota</taxon>
        <taxon>Gammaproteobacteria</taxon>
        <taxon>Pseudomonadales</taxon>
        <taxon>Pseudomonadaceae</taxon>
        <taxon>Pseudomonas</taxon>
    </lineage>
</organism>
<name>A0A6I3WCY7_9PSED</name>
<evidence type="ECO:0000256" key="6">
    <source>
        <dbReference type="ARBA" id="ARBA00023136"/>
    </source>
</evidence>
<comment type="caution">
    <text evidence="9">The sequence shown here is derived from an EMBL/GenBank/DDBJ whole genome shotgun (WGS) entry which is preliminary data.</text>
</comment>
<dbReference type="SUPFAM" id="SSF161098">
    <property type="entry name" value="MetI-like"/>
    <property type="match status" value="1"/>
</dbReference>
<keyword evidence="5 7" id="KW-1133">Transmembrane helix</keyword>
<comment type="subcellular location">
    <subcellularLocation>
        <location evidence="1 7">Cell membrane</location>
        <topology evidence="1 7">Multi-pass membrane protein</topology>
    </subcellularLocation>
</comment>
<dbReference type="Proteomes" id="UP000438196">
    <property type="component" value="Unassembled WGS sequence"/>
</dbReference>
<dbReference type="InterPro" id="IPR000515">
    <property type="entry name" value="MetI-like"/>
</dbReference>
<feature type="domain" description="ABC transmembrane type-1" evidence="8">
    <location>
        <begin position="100"/>
        <end position="285"/>
    </location>
</feature>
<keyword evidence="4 7" id="KW-0812">Transmembrane</keyword>
<dbReference type="GO" id="GO:0071916">
    <property type="term" value="F:dipeptide transmembrane transporter activity"/>
    <property type="evidence" value="ECO:0007669"/>
    <property type="project" value="TreeGrafter"/>
</dbReference>
<evidence type="ECO:0000256" key="4">
    <source>
        <dbReference type="ARBA" id="ARBA00022692"/>
    </source>
</evidence>
<dbReference type="InterPro" id="IPR050366">
    <property type="entry name" value="BP-dependent_transpt_permease"/>
</dbReference>
<evidence type="ECO:0000256" key="1">
    <source>
        <dbReference type="ARBA" id="ARBA00004651"/>
    </source>
</evidence>
<feature type="transmembrane region" description="Helical" evidence="7">
    <location>
        <begin position="100"/>
        <end position="123"/>
    </location>
</feature>
<dbReference type="CDD" id="cd06261">
    <property type="entry name" value="TM_PBP2"/>
    <property type="match status" value="1"/>
</dbReference>
<dbReference type="GO" id="GO:0005886">
    <property type="term" value="C:plasma membrane"/>
    <property type="evidence" value="ECO:0007669"/>
    <property type="project" value="UniProtKB-SubCell"/>
</dbReference>
<evidence type="ECO:0000313" key="9">
    <source>
        <dbReference type="EMBL" id="MUF08117.1"/>
    </source>
</evidence>
<evidence type="ECO:0000259" key="8">
    <source>
        <dbReference type="PROSITE" id="PS50928"/>
    </source>
</evidence>
<dbReference type="EMBL" id="WNNK01000039">
    <property type="protein sequence ID" value="MUF08117.1"/>
    <property type="molecule type" value="Genomic_DNA"/>
</dbReference>
<evidence type="ECO:0000256" key="3">
    <source>
        <dbReference type="ARBA" id="ARBA00022475"/>
    </source>
</evidence>
<dbReference type="PANTHER" id="PTHR43386:SF1">
    <property type="entry name" value="D,D-DIPEPTIDE TRANSPORT SYSTEM PERMEASE PROTEIN DDPC-RELATED"/>
    <property type="match status" value="1"/>
</dbReference>